<evidence type="ECO:0000256" key="3">
    <source>
        <dbReference type="ARBA" id="ARBA00023082"/>
    </source>
</evidence>
<dbReference type="InterPro" id="IPR039425">
    <property type="entry name" value="RNA_pol_sigma-70-like"/>
</dbReference>
<evidence type="ECO:0000313" key="7">
    <source>
        <dbReference type="EMBL" id="QNQ10189.1"/>
    </source>
</evidence>
<dbReference type="GO" id="GO:0016987">
    <property type="term" value="F:sigma factor activity"/>
    <property type="evidence" value="ECO:0007669"/>
    <property type="project" value="UniProtKB-KW"/>
</dbReference>
<evidence type="ECO:0000259" key="6">
    <source>
        <dbReference type="Pfam" id="PF08281"/>
    </source>
</evidence>
<reference evidence="7 8" key="1">
    <citation type="submission" date="2020-09" db="EMBL/GenBank/DDBJ databases">
        <title>Sphingomonas sp., a new species isolated from pork steak.</title>
        <authorList>
            <person name="Heidler von Heilborn D."/>
        </authorList>
    </citation>
    <scope>NUCLEOTIDE SEQUENCE [LARGE SCALE GENOMIC DNA]</scope>
    <source>
        <strain evidence="8">S8-3T</strain>
    </source>
</reference>
<dbReference type="InterPro" id="IPR036388">
    <property type="entry name" value="WH-like_DNA-bd_sf"/>
</dbReference>
<dbReference type="NCBIfam" id="TIGR02937">
    <property type="entry name" value="sigma70-ECF"/>
    <property type="match status" value="1"/>
</dbReference>
<dbReference type="SUPFAM" id="SSF88659">
    <property type="entry name" value="Sigma3 and sigma4 domains of RNA polymerase sigma factors"/>
    <property type="match status" value="1"/>
</dbReference>
<name>A0A7H0LKI6_9SPHN</name>
<keyword evidence="4" id="KW-0804">Transcription</keyword>
<evidence type="ECO:0000256" key="1">
    <source>
        <dbReference type="ARBA" id="ARBA00010641"/>
    </source>
</evidence>
<dbReference type="PANTHER" id="PTHR43133">
    <property type="entry name" value="RNA POLYMERASE ECF-TYPE SIGMA FACTO"/>
    <property type="match status" value="1"/>
</dbReference>
<dbReference type="Pfam" id="PF08281">
    <property type="entry name" value="Sigma70_r4_2"/>
    <property type="match status" value="1"/>
</dbReference>
<dbReference type="PANTHER" id="PTHR43133:SF63">
    <property type="entry name" value="RNA POLYMERASE SIGMA FACTOR FECI-RELATED"/>
    <property type="match status" value="1"/>
</dbReference>
<evidence type="ECO:0000259" key="5">
    <source>
        <dbReference type="Pfam" id="PF04542"/>
    </source>
</evidence>
<dbReference type="Pfam" id="PF04542">
    <property type="entry name" value="Sigma70_r2"/>
    <property type="match status" value="1"/>
</dbReference>
<dbReference type="InterPro" id="IPR013249">
    <property type="entry name" value="RNA_pol_sigma70_r4_t2"/>
</dbReference>
<dbReference type="KEGG" id="spap:H3Z74_02775"/>
<proteinExistence type="inferred from homology"/>
<feature type="domain" description="RNA polymerase sigma factor 70 region 4 type 2" evidence="6">
    <location>
        <begin position="117"/>
        <end position="168"/>
    </location>
</feature>
<gene>
    <name evidence="7" type="ORF">H3Z74_02775</name>
</gene>
<evidence type="ECO:0000313" key="8">
    <source>
        <dbReference type="Proteomes" id="UP000516148"/>
    </source>
</evidence>
<dbReference type="InterPro" id="IPR013324">
    <property type="entry name" value="RNA_pol_sigma_r3/r4-like"/>
</dbReference>
<accession>A0A7H0LKI6</accession>
<organism evidence="7 8">
    <name type="scientific">Sphingomonas alpina</name>
    <dbReference type="NCBI Taxonomy" id="653931"/>
    <lineage>
        <taxon>Bacteria</taxon>
        <taxon>Pseudomonadati</taxon>
        <taxon>Pseudomonadota</taxon>
        <taxon>Alphaproteobacteria</taxon>
        <taxon>Sphingomonadales</taxon>
        <taxon>Sphingomonadaceae</taxon>
        <taxon>Sphingomonas</taxon>
    </lineage>
</organism>
<dbReference type="SUPFAM" id="SSF88946">
    <property type="entry name" value="Sigma2 domain of RNA polymerase sigma factors"/>
    <property type="match status" value="1"/>
</dbReference>
<evidence type="ECO:0000256" key="2">
    <source>
        <dbReference type="ARBA" id="ARBA00023015"/>
    </source>
</evidence>
<comment type="similarity">
    <text evidence="1">Belongs to the sigma-70 factor family. ECF subfamily.</text>
</comment>
<dbReference type="Gene3D" id="1.10.1740.10">
    <property type="match status" value="1"/>
</dbReference>
<dbReference type="InterPro" id="IPR014284">
    <property type="entry name" value="RNA_pol_sigma-70_dom"/>
</dbReference>
<sequence length="180" mass="20052">MDGGHKELRRAANSDAGLATGEGFDAYRAALRAFVARRVANPAEVEDLVQEACARLIARARTQTLDEPQAYLFRIAANLIADRHRRTISTAPLLDEHDMPVRPAQEDGRRVADLQAALEAALDELGSRCRAVFVMRRFDERSTSEIARELGISSRMVQKHLTHAVAHLYARLGHLMERGQ</sequence>
<dbReference type="AlphaFoldDB" id="A0A7H0LKI6"/>
<evidence type="ECO:0000256" key="4">
    <source>
        <dbReference type="ARBA" id="ARBA00023163"/>
    </source>
</evidence>
<dbReference type="InterPro" id="IPR007627">
    <property type="entry name" value="RNA_pol_sigma70_r2"/>
</dbReference>
<dbReference type="Gene3D" id="1.10.10.10">
    <property type="entry name" value="Winged helix-like DNA-binding domain superfamily/Winged helix DNA-binding domain"/>
    <property type="match status" value="1"/>
</dbReference>
<keyword evidence="2" id="KW-0805">Transcription regulation</keyword>
<dbReference type="GO" id="GO:0006352">
    <property type="term" value="P:DNA-templated transcription initiation"/>
    <property type="evidence" value="ECO:0007669"/>
    <property type="project" value="InterPro"/>
</dbReference>
<dbReference type="GO" id="GO:0003677">
    <property type="term" value="F:DNA binding"/>
    <property type="evidence" value="ECO:0007669"/>
    <property type="project" value="InterPro"/>
</dbReference>
<dbReference type="EMBL" id="CP061038">
    <property type="protein sequence ID" value="QNQ10189.1"/>
    <property type="molecule type" value="Genomic_DNA"/>
</dbReference>
<feature type="domain" description="RNA polymerase sigma-70 region 2" evidence="5">
    <location>
        <begin position="24"/>
        <end position="86"/>
    </location>
</feature>
<protein>
    <submittedName>
        <fullName evidence="7">RNA polymerase sigma factor</fullName>
    </submittedName>
</protein>
<dbReference type="Proteomes" id="UP000516148">
    <property type="component" value="Chromosome"/>
</dbReference>
<keyword evidence="3" id="KW-0731">Sigma factor</keyword>
<keyword evidence="8" id="KW-1185">Reference proteome</keyword>
<dbReference type="InterPro" id="IPR013325">
    <property type="entry name" value="RNA_pol_sigma_r2"/>
</dbReference>